<feature type="transmembrane region" description="Helical" evidence="13">
    <location>
        <begin position="22"/>
        <end position="45"/>
    </location>
</feature>
<dbReference type="GO" id="GO:0009881">
    <property type="term" value="F:photoreceptor activity"/>
    <property type="evidence" value="ECO:0007669"/>
    <property type="project" value="UniProtKB-KW"/>
</dbReference>
<name>A0A815IXE6_9BILA</name>
<evidence type="ECO:0000256" key="11">
    <source>
        <dbReference type="ARBA" id="ARBA00023170"/>
    </source>
</evidence>
<keyword evidence="2 13" id="KW-0600">Photoreceptor protein</keyword>
<dbReference type="InterPro" id="IPR017452">
    <property type="entry name" value="GPCR_Rhodpsn_7TM"/>
</dbReference>
<feature type="transmembrane region" description="Helical" evidence="13">
    <location>
        <begin position="137"/>
        <end position="161"/>
    </location>
</feature>
<keyword evidence="7 13" id="KW-0157">Chromophore</keyword>
<dbReference type="InterPro" id="IPR050125">
    <property type="entry name" value="GPCR_opsins"/>
</dbReference>
<evidence type="ECO:0000256" key="1">
    <source>
        <dbReference type="ARBA" id="ARBA00004141"/>
    </source>
</evidence>
<evidence type="ECO:0000256" key="10">
    <source>
        <dbReference type="ARBA" id="ARBA00023157"/>
    </source>
</evidence>
<keyword evidence="3 13" id="KW-0716">Sensory transduction</keyword>
<dbReference type="Pfam" id="PF00001">
    <property type="entry name" value="7tm_1"/>
    <property type="match status" value="1"/>
</dbReference>
<evidence type="ECO:0000256" key="13">
    <source>
        <dbReference type="RuleBase" id="RU004951"/>
    </source>
</evidence>
<dbReference type="PRINTS" id="PR00237">
    <property type="entry name" value="GPCRRHODOPSN"/>
</dbReference>
<dbReference type="OrthoDB" id="5564849at2759"/>
<dbReference type="PANTHER" id="PTHR24240">
    <property type="entry name" value="OPSIN"/>
    <property type="match status" value="1"/>
</dbReference>
<evidence type="ECO:0000256" key="6">
    <source>
        <dbReference type="ARBA" id="ARBA00022989"/>
    </source>
</evidence>
<feature type="domain" description="G-protein coupled receptors family 1 profile" evidence="14">
    <location>
        <begin position="36"/>
        <end position="293"/>
    </location>
</feature>
<dbReference type="Proteomes" id="UP000663891">
    <property type="component" value="Unassembled WGS sequence"/>
</dbReference>
<comment type="subcellular location">
    <subcellularLocation>
        <location evidence="1 13">Membrane</location>
        <topology evidence="1 13">Multi-pass membrane protein</topology>
    </subcellularLocation>
</comment>
<dbReference type="CDD" id="cd14969">
    <property type="entry name" value="7tmA_Opsins_type2_animals"/>
    <property type="match status" value="1"/>
</dbReference>
<keyword evidence="9 13" id="KW-0472">Membrane</keyword>
<reference evidence="15" key="1">
    <citation type="submission" date="2021-02" db="EMBL/GenBank/DDBJ databases">
        <authorList>
            <person name="Nowell W R."/>
        </authorList>
    </citation>
    <scope>NUCLEOTIDE SEQUENCE</scope>
</reference>
<feature type="transmembrane region" description="Helical" evidence="13">
    <location>
        <begin position="277"/>
        <end position="295"/>
    </location>
</feature>
<evidence type="ECO:0000256" key="4">
    <source>
        <dbReference type="ARBA" id="ARBA00022692"/>
    </source>
</evidence>
<dbReference type="InterPro" id="IPR000276">
    <property type="entry name" value="GPCR_Rhodpsn"/>
</dbReference>
<evidence type="ECO:0000259" key="14">
    <source>
        <dbReference type="PROSITE" id="PS50262"/>
    </source>
</evidence>
<dbReference type="InterPro" id="IPR001760">
    <property type="entry name" value="Opsin"/>
</dbReference>
<dbReference type="GO" id="GO:0007602">
    <property type="term" value="P:phototransduction"/>
    <property type="evidence" value="ECO:0007669"/>
    <property type="project" value="UniProtKB-KW"/>
</dbReference>
<keyword evidence="6 13" id="KW-1133">Transmembrane helix</keyword>
<dbReference type="AlphaFoldDB" id="A0A815IXE6"/>
<accession>A0A815IXE6</accession>
<dbReference type="PROSITE" id="PS50262">
    <property type="entry name" value="G_PROTEIN_RECEP_F1_2"/>
    <property type="match status" value="1"/>
</dbReference>
<keyword evidence="12 13" id="KW-0807">Transducer</keyword>
<evidence type="ECO:0000256" key="12">
    <source>
        <dbReference type="ARBA" id="ARBA00023224"/>
    </source>
</evidence>
<feature type="transmembrane region" description="Helical" evidence="13">
    <location>
        <begin position="181"/>
        <end position="207"/>
    </location>
</feature>
<evidence type="ECO:0000313" key="15">
    <source>
        <dbReference type="EMBL" id="CAF1372492.1"/>
    </source>
</evidence>
<sequence>MSISNNLSSYKQLEPCYILRPIGYYLIFLWVFGISLNGSILYIFIRYKKLRQSSTNIFIGSLILTDFIGACFEIPMPGIALIKCRWIFGYAGCVFEAVIAYFSGCSNMYILCLLSLDRYFVVTRSFTATTITIKQTYTSILCAYIFALFWTLMPIIGWSSYDFEGTGASCSIKWEERSFNVLSYNMTILLFVYLIPVIIIFITNINVFKIVREHRRCTNINFSASYIRRQLAMEHRVTHTVIFIIGGFLLAWTPYAISVFIRVFIDEHLLSPLSGTIPALFAKTSVVWNPFIYIIRNGNFRRFLPIFAYHRIQKKRKSSNPTHFSVYPYSAVHLPLPASSNIPGN</sequence>
<dbReference type="EMBL" id="CAJNON010000762">
    <property type="protein sequence ID" value="CAF1372492.1"/>
    <property type="molecule type" value="Genomic_DNA"/>
</dbReference>
<proteinExistence type="inferred from homology"/>
<evidence type="ECO:0000256" key="2">
    <source>
        <dbReference type="ARBA" id="ARBA00022543"/>
    </source>
</evidence>
<feature type="transmembrane region" description="Helical" evidence="13">
    <location>
        <begin position="88"/>
        <end position="116"/>
    </location>
</feature>
<comment type="caution">
    <text evidence="15">The sequence shown here is derived from an EMBL/GenBank/DDBJ whole genome shotgun (WGS) entry which is preliminary data.</text>
</comment>
<evidence type="ECO:0000256" key="5">
    <source>
        <dbReference type="ARBA" id="ARBA00022925"/>
    </source>
</evidence>
<feature type="transmembrane region" description="Helical" evidence="13">
    <location>
        <begin position="57"/>
        <end position="82"/>
    </location>
</feature>
<evidence type="ECO:0000313" key="16">
    <source>
        <dbReference type="Proteomes" id="UP000663891"/>
    </source>
</evidence>
<dbReference type="PRINTS" id="PR00238">
    <property type="entry name" value="OPSIN"/>
</dbReference>
<evidence type="ECO:0000256" key="3">
    <source>
        <dbReference type="ARBA" id="ARBA00022606"/>
    </source>
</evidence>
<keyword evidence="10" id="KW-1015">Disulfide bond</keyword>
<dbReference type="PROSITE" id="PS00237">
    <property type="entry name" value="G_PROTEIN_RECEP_F1_1"/>
    <property type="match status" value="1"/>
</dbReference>
<keyword evidence="4 13" id="KW-0812">Transmembrane</keyword>
<keyword evidence="11 13" id="KW-0675">Receptor</keyword>
<dbReference type="GO" id="GO:0016020">
    <property type="term" value="C:membrane"/>
    <property type="evidence" value="ECO:0007669"/>
    <property type="project" value="UniProtKB-SubCell"/>
</dbReference>
<keyword evidence="8 13" id="KW-0297">G-protein coupled receptor</keyword>
<protein>
    <recommendedName>
        <fullName evidence="14">G-protein coupled receptors family 1 profile domain-containing protein</fullName>
    </recommendedName>
</protein>
<dbReference type="GO" id="GO:0004930">
    <property type="term" value="F:G protein-coupled receptor activity"/>
    <property type="evidence" value="ECO:0007669"/>
    <property type="project" value="UniProtKB-KW"/>
</dbReference>
<evidence type="ECO:0000256" key="7">
    <source>
        <dbReference type="ARBA" id="ARBA00022991"/>
    </source>
</evidence>
<feature type="transmembrane region" description="Helical" evidence="13">
    <location>
        <begin position="237"/>
        <end position="265"/>
    </location>
</feature>
<keyword evidence="5 13" id="KW-0681">Retinal protein</keyword>
<dbReference type="SUPFAM" id="SSF81321">
    <property type="entry name" value="Family A G protein-coupled receptor-like"/>
    <property type="match status" value="1"/>
</dbReference>
<evidence type="ECO:0000256" key="8">
    <source>
        <dbReference type="ARBA" id="ARBA00023040"/>
    </source>
</evidence>
<comment type="similarity">
    <text evidence="13">Belongs to the G-protein coupled receptor 1 family. Opsin subfamily.</text>
</comment>
<organism evidence="15 16">
    <name type="scientific">Adineta steineri</name>
    <dbReference type="NCBI Taxonomy" id="433720"/>
    <lineage>
        <taxon>Eukaryota</taxon>
        <taxon>Metazoa</taxon>
        <taxon>Spiralia</taxon>
        <taxon>Gnathifera</taxon>
        <taxon>Rotifera</taxon>
        <taxon>Eurotatoria</taxon>
        <taxon>Bdelloidea</taxon>
        <taxon>Adinetida</taxon>
        <taxon>Adinetidae</taxon>
        <taxon>Adineta</taxon>
    </lineage>
</organism>
<dbReference type="Gene3D" id="1.20.1070.10">
    <property type="entry name" value="Rhodopsin 7-helix transmembrane proteins"/>
    <property type="match status" value="1"/>
</dbReference>
<evidence type="ECO:0000256" key="9">
    <source>
        <dbReference type="ARBA" id="ARBA00023136"/>
    </source>
</evidence>
<gene>
    <name evidence="15" type="ORF">VCS650_LOCUS34940</name>
</gene>
<dbReference type="GO" id="GO:0007601">
    <property type="term" value="P:visual perception"/>
    <property type="evidence" value="ECO:0007669"/>
    <property type="project" value="InterPro"/>
</dbReference>